<gene>
    <name evidence="2" type="ORF">FAM23169_00477</name>
</gene>
<feature type="transmembrane region" description="Helical" evidence="1">
    <location>
        <begin position="49"/>
        <end position="67"/>
    </location>
</feature>
<keyword evidence="1" id="KW-0472">Membrane</keyword>
<dbReference type="Proteomes" id="UP000193009">
    <property type="component" value="Unassembled WGS sequence"/>
</dbReference>
<dbReference type="RefSeq" id="WP_057910019.1">
    <property type="nucleotide sequence ID" value="NZ_CP018796.1"/>
</dbReference>
<dbReference type="EMBL" id="MSBD01000010">
    <property type="protein sequence ID" value="ORN30713.1"/>
    <property type="molecule type" value="Genomic_DNA"/>
</dbReference>
<dbReference type="KEGG" id="lpar:FAM21731_00521"/>
<evidence type="ECO:0000313" key="3">
    <source>
        <dbReference type="Proteomes" id="UP000193009"/>
    </source>
</evidence>
<evidence type="ECO:0000256" key="1">
    <source>
        <dbReference type="SAM" id="Phobius"/>
    </source>
</evidence>
<comment type="caution">
    <text evidence="2">The sequence shown here is derived from an EMBL/GenBank/DDBJ whole genome shotgun (WGS) entry which is preliminary data.</text>
</comment>
<dbReference type="AlphaFoldDB" id="A0A1X1FH23"/>
<keyword evidence="3" id="KW-1185">Reference proteome</keyword>
<dbReference type="STRING" id="152331.FAM21731_00521"/>
<organism evidence="2 3">
    <name type="scientific">Lentilactobacillus parabuchneri</name>
    <dbReference type="NCBI Taxonomy" id="152331"/>
    <lineage>
        <taxon>Bacteria</taxon>
        <taxon>Bacillati</taxon>
        <taxon>Bacillota</taxon>
        <taxon>Bacilli</taxon>
        <taxon>Lactobacillales</taxon>
        <taxon>Lactobacillaceae</taxon>
        <taxon>Lentilactobacillus</taxon>
    </lineage>
</organism>
<keyword evidence="1" id="KW-1133">Transmembrane helix</keyword>
<proteinExistence type="predicted"/>
<feature type="transmembrane region" description="Helical" evidence="1">
    <location>
        <begin position="82"/>
        <end position="102"/>
    </location>
</feature>
<dbReference type="GeneID" id="69802335"/>
<protein>
    <submittedName>
        <fullName evidence="2">Uncharacterized protein</fullName>
    </submittedName>
</protein>
<accession>A0A1X1FH23</accession>
<reference evidence="2 3" key="1">
    <citation type="journal article" date="2017" name="Front. Microbiol.">
        <title>The Histidine Decarboxylase Gene Cluster of Lactobacillus parabuchneri Was Gained by Horizontal Gene Transfer and Is Mobile within the Species.</title>
        <authorList>
            <person name="Wuthrich D."/>
            <person name="Berthoud H."/>
            <person name="Wechsler D."/>
            <person name="Eugster E."/>
            <person name="Irmler S."/>
            <person name="Bruggmann R."/>
        </authorList>
    </citation>
    <scope>NUCLEOTIDE SEQUENCE [LARGE SCALE GENOMIC DNA]</scope>
    <source>
        <strain evidence="2 3">FAM23169</strain>
    </source>
</reference>
<evidence type="ECO:0000313" key="2">
    <source>
        <dbReference type="EMBL" id="ORN30713.1"/>
    </source>
</evidence>
<keyword evidence="1" id="KW-0812">Transmembrane</keyword>
<sequence length="114" mass="12639">MAEKHILALPDDLKAQLGVRSGLEVEIHMGTDELIIQSPKPVEAKKQRWGMIVLTILMTCVFVGYFLVRKIYSVSLVGSESVATMVLMLTTLSGLISFSVVFSRLKRTSGVIYH</sequence>
<name>A0A1X1FH23_9LACO</name>